<evidence type="ECO:0000256" key="6">
    <source>
        <dbReference type="ARBA" id="ARBA00023136"/>
    </source>
</evidence>
<dbReference type="GO" id="GO:0006869">
    <property type="term" value="P:lipid transport"/>
    <property type="evidence" value="ECO:0007669"/>
    <property type="project" value="UniProtKB-KW"/>
</dbReference>
<accession>A0A9P7V9S5</accession>
<evidence type="ECO:0000313" key="12">
    <source>
        <dbReference type="Proteomes" id="UP000790833"/>
    </source>
</evidence>
<keyword evidence="5" id="KW-0445">Lipid transport</keyword>
<evidence type="ECO:0000313" key="11">
    <source>
        <dbReference type="EMBL" id="KAG7193977.1"/>
    </source>
</evidence>
<keyword evidence="4 10" id="KW-1133">Transmembrane helix</keyword>
<dbReference type="AlphaFoldDB" id="A0A9P7V9S5"/>
<evidence type="ECO:0000256" key="7">
    <source>
        <dbReference type="ARBA" id="ARBA00037472"/>
    </source>
</evidence>
<feature type="transmembrane region" description="Helical" evidence="10">
    <location>
        <begin position="376"/>
        <end position="397"/>
    </location>
</feature>
<gene>
    <name evidence="11" type="ORF">KQ657_005176</name>
</gene>
<evidence type="ECO:0000256" key="1">
    <source>
        <dbReference type="ARBA" id="ARBA00004651"/>
    </source>
</evidence>
<dbReference type="RefSeq" id="XP_043049524.1">
    <property type="nucleotide sequence ID" value="XM_043195819.1"/>
</dbReference>
<keyword evidence="12" id="KW-1185">Reference proteome</keyword>
<evidence type="ECO:0000256" key="8">
    <source>
        <dbReference type="ARBA" id="ARBA00041117"/>
    </source>
</evidence>
<dbReference type="OrthoDB" id="3358017at2759"/>
<dbReference type="Pfam" id="PF04479">
    <property type="entry name" value="RTA1"/>
    <property type="match status" value="1"/>
</dbReference>
<evidence type="ECO:0000256" key="4">
    <source>
        <dbReference type="ARBA" id="ARBA00022989"/>
    </source>
</evidence>
<comment type="caution">
    <text evidence="11">The sequence shown here is derived from an EMBL/GenBank/DDBJ whole genome shotgun (WGS) entry which is preliminary data.</text>
</comment>
<dbReference type="EMBL" id="JAHMUF010000009">
    <property type="protein sequence ID" value="KAG7193977.1"/>
    <property type="molecule type" value="Genomic_DNA"/>
</dbReference>
<feature type="region of interest" description="Disordered" evidence="9">
    <location>
        <begin position="415"/>
        <end position="436"/>
    </location>
</feature>
<sequence length="436" mass="49492">MSAWSEWQPSHIPTKTVLLTITGDPASLISVITSAVGQAQVETNWYPLLQLSQSIRGAQASLTILYAELVLATATDQSVQLLATQAIFNATLNLKSLELEKNPYSYYLNRPGNIFFLIVFGLIFAFNTLMIIKSRYWWYNVTFFAGYALEVIGFVGRIISFNDVENHNAYLTQFVGLTIAPAFIMAGFYFLFAQSVVLHGRQYSVLKPLWYSYLFITTDILSLVVQAGGGAAASIAYNNHEDTKPGTNTILAGICFQLLAMTVFVGFWFEFLNRIFFKDCDKIDDDSNPYKKRSVKNFFKLLLATPSARKHTRNVLDRFYNPKFQHIRSRPLFDWFPLAITVSVLAVYVRCIYRVIELAQGWRGYLITHEVFLMTLEALMMSIAGLIFIPFHPYFVFGKVNIVKLASIKKRLDVDDKDDTSSSESNQLSTQVNDEK</sequence>
<dbReference type="Proteomes" id="UP000790833">
    <property type="component" value="Unassembled WGS sequence"/>
</dbReference>
<comment type="subcellular location">
    <subcellularLocation>
        <location evidence="1">Cell membrane</location>
        <topology evidence="1">Multi-pass membrane protein</topology>
    </subcellularLocation>
</comment>
<dbReference type="GeneID" id="66118550"/>
<feature type="transmembrane region" description="Helical" evidence="10">
    <location>
        <begin position="249"/>
        <end position="269"/>
    </location>
</feature>
<feature type="transmembrane region" description="Helical" evidence="10">
    <location>
        <begin position="171"/>
        <end position="192"/>
    </location>
</feature>
<feature type="transmembrane region" description="Helical" evidence="10">
    <location>
        <begin position="332"/>
        <end position="356"/>
    </location>
</feature>
<comment type="function">
    <text evidence="7">Catalyzes the ATP-dependent translocation of sphingoid long-chain bases (LCBs) from the cytoplasmic site toward the extracytoplasmic side of the membrane (flip-flop). Involved in the establishment of the functional lipid asymmetry of the plasma membrane. Regulates intracellular levels of LCBs, sphingolipid precursors that are growth inhibitory at increased levels.</text>
</comment>
<dbReference type="GO" id="GO:0000324">
    <property type="term" value="C:fungal-type vacuole"/>
    <property type="evidence" value="ECO:0007669"/>
    <property type="project" value="TreeGrafter"/>
</dbReference>
<evidence type="ECO:0000256" key="2">
    <source>
        <dbReference type="ARBA" id="ARBA00009969"/>
    </source>
</evidence>
<keyword evidence="6 10" id="KW-0472">Membrane</keyword>
<organism evidence="11 12">
    <name type="scientific">Scheffersomyces spartinae</name>
    <dbReference type="NCBI Taxonomy" id="45513"/>
    <lineage>
        <taxon>Eukaryota</taxon>
        <taxon>Fungi</taxon>
        <taxon>Dikarya</taxon>
        <taxon>Ascomycota</taxon>
        <taxon>Saccharomycotina</taxon>
        <taxon>Pichiomycetes</taxon>
        <taxon>Debaryomycetaceae</taxon>
        <taxon>Scheffersomyces</taxon>
    </lineage>
</organism>
<evidence type="ECO:0000256" key="9">
    <source>
        <dbReference type="SAM" id="MobiDB-lite"/>
    </source>
</evidence>
<dbReference type="GO" id="GO:0005886">
    <property type="term" value="C:plasma membrane"/>
    <property type="evidence" value="ECO:0007669"/>
    <property type="project" value="UniProtKB-SubCell"/>
</dbReference>
<feature type="transmembrane region" description="Helical" evidence="10">
    <location>
        <begin position="114"/>
        <end position="132"/>
    </location>
</feature>
<name>A0A9P7V9S5_9ASCO</name>
<dbReference type="InterPro" id="IPR007568">
    <property type="entry name" value="RTA1"/>
</dbReference>
<comment type="similarity">
    <text evidence="2">Belongs to the lipid-translocating exporter (LTE) (TC 9.A.26.1) family.</text>
</comment>
<keyword evidence="5" id="KW-0813">Transport</keyword>
<evidence type="ECO:0000256" key="5">
    <source>
        <dbReference type="ARBA" id="ARBA00023055"/>
    </source>
</evidence>
<dbReference type="PANTHER" id="PTHR31465:SF9">
    <property type="entry name" value="SPHINGOID LONG-CHAIN BASE TRANSPORTER RSB1"/>
    <property type="match status" value="1"/>
</dbReference>
<dbReference type="PANTHER" id="PTHR31465">
    <property type="entry name" value="PROTEIN RTA1-RELATED"/>
    <property type="match status" value="1"/>
</dbReference>
<feature type="transmembrane region" description="Helical" evidence="10">
    <location>
        <begin position="213"/>
        <end position="237"/>
    </location>
</feature>
<feature type="compositionally biased region" description="Polar residues" evidence="9">
    <location>
        <begin position="422"/>
        <end position="436"/>
    </location>
</feature>
<keyword evidence="3 10" id="KW-0812">Transmembrane</keyword>
<protein>
    <recommendedName>
        <fullName evidence="8">Sphingoid long-chain base transporter RSB1</fullName>
    </recommendedName>
</protein>
<proteinExistence type="inferred from homology"/>
<evidence type="ECO:0000256" key="3">
    <source>
        <dbReference type="ARBA" id="ARBA00022692"/>
    </source>
</evidence>
<reference evidence="11" key="1">
    <citation type="submission" date="2021-03" db="EMBL/GenBank/DDBJ databases">
        <authorList>
            <person name="Palmer J.M."/>
        </authorList>
    </citation>
    <scope>NUCLEOTIDE SEQUENCE</scope>
    <source>
        <strain evidence="11">ARV_011</strain>
    </source>
</reference>
<feature type="transmembrane region" description="Helical" evidence="10">
    <location>
        <begin position="137"/>
        <end position="159"/>
    </location>
</feature>
<evidence type="ECO:0000256" key="10">
    <source>
        <dbReference type="SAM" id="Phobius"/>
    </source>
</evidence>